<organism evidence="1 2">
    <name type="scientific">Ureibacillus thermosphaericus</name>
    <dbReference type="NCBI Taxonomy" id="51173"/>
    <lineage>
        <taxon>Bacteria</taxon>
        <taxon>Bacillati</taxon>
        <taxon>Bacillota</taxon>
        <taxon>Bacilli</taxon>
        <taxon>Bacillales</taxon>
        <taxon>Caryophanaceae</taxon>
        <taxon>Ureibacillus</taxon>
    </lineage>
</organism>
<dbReference type="Proteomes" id="UP000557217">
    <property type="component" value="Unassembled WGS sequence"/>
</dbReference>
<reference evidence="1 2" key="1">
    <citation type="submission" date="2020-08" db="EMBL/GenBank/DDBJ databases">
        <title>Genomic Encyclopedia of Type Strains, Phase IV (KMG-IV): sequencing the most valuable type-strain genomes for metagenomic binning, comparative biology and taxonomic classification.</title>
        <authorList>
            <person name="Goeker M."/>
        </authorList>
    </citation>
    <scope>NUCLEOTIDE SEQUENCE [LARGE SCALE GENOMIC DNA]</scope>
    <source>
        <strain evidence="1 2">DSM 10633</strain>
    </source>
</reference>
<protein>
    <submittedName>
        <fullName evidence="1">Uncharacterized protein</fullName>
    </submittedName>
</protein>
<gene>
    <name evidence="1" type="ORF">HNR36_002107</name>
</gene>
<proteinExistence type="predicted"/>
<keyword evidence="2" id="KW-1185">Reference proteome</keyword>
<evidence type="ECO:0000313" key="1">
    <source>
        <dbReference type="EMBL" id="MBB5149715.1"/>
    </source>
</evidence>
<dbReference type="EMBL" id="JACHGZ010000027">
    <property type="protein sequence ID" value="MBB5149715.1"/>
    <property type="molecule type" value="Genomic_DNA"/>
</dbReference>
<comment type="caution">
    <text evidence="1">The sequence shown here is derived from an EMBL/GenBank/DDBJ whole genome shotgun (WGS) entry which is preliminary data.</text>
</comment>
<dbReference type="AlphaFoldDB" id="A0A840PMS5"/>
<sequence length="43" mass="5015">MKRKFAITPMSRDKKLSNERSIKKSVFLAYTTQNVTIKILPKC</sequence>
<accession>A0A840PMS5</accession>
<name>A0A840PMS5_URETH</name>
<evidence type="ECO:0000313" key="2">
    <source>
        <dbReference type="Proteomes" id="UP000557217"/>
    </source>
</evidence>